<dbReference type="KEGG" id="caul:KCG34_20265"/>
<evidence type="ECO:0000256" key="2">
    <source>
        <dbReference type="ARBA" id="ARBA00006920"/>
    </source>
</evidence>
<dbReference type="GO" id="GO:0015252">
    <property type="term" value="F:proton channel activity"/>
    <property type="evidence" value="ECO:0007669"/>
    <property type="project" value="InterPro"/>
</dbReference>
<gene>
    <name evidence="14" type="ORF">KCG34_20265</name>
</gene>
<keyword evidence="10 13" id="KW-0472">Membrane</keyword>
<evidence type="ECO:0000256" key="12">
    <source>
        <dbReference type="ARBA" id="ARBA00034430"/>
    </source>
</evidence>
<keyword evidence="7" id="KW-0630">Potassium</keyword>
<dbReference type="Proteomes" id="UP000676409">
    <property type="component" value="Chromosome"/>
</dbReference>
<evidence type="ECO:0000256" key="11">
    <source>
        <dbReference type="ARBA" id="ARBA00023303"/>
    </source>
</evidence>
<feature type="transmembrane region" description="Helical" evidence="13">
    <location>
        <begin position="160"/>
        <end position="177"/>
    </location>
</feature>
<protein>
    <submittedName>
        <fullName evidence="14">DUF1211 domain-containing protein</fullName>
    </submittedName>
</protein>
<sequence>MKTQDPHAADRAHVQFERLVFFSDAVFAIAITLLVLDLRLPEASHGVVDLSQIAGKLFGFFLSFTVIGLYWLDHHQLFGGLRREDGALRLANLVFLASVVFLPFPTSVIAEYPATVSSVIFYALSVAAVGAALTVLVVVARRPALLAQDERDVGPAGAMVYPLGAPLVFLVSAVVALRDPHLAMRLWWLTAPAVWLTNWIGRRLSKRPAAG</sequence>
<evidence type="ECO:0000313" key="15">
    <source>
        <dbReference type="Proteomes" id="UP000676409"/>
    </source>
</evidence>
<name>A0A975IVI6_9CAUL</name>
<proteinExistence type="inferred from homology"/>
<feature type="transmembrane region" description="Helical" evidence="13">
    <location>
        <begin position="183"/>
        <end position="201"/>
    </location>
</feature>
<accession>A0A975IVI6</accession>
<keyword evidence="3" id="KW-0813">Transport</keyword>
<dbReference type="PANTHER" id="PTHR31462:SF5">
    <property type="entry name" value="ENDOSOMAL_LYSOSOMAL PROTON CHANNEL TMEM175"/>
    <property type="match status" value="1"/>
</dbReference>
<dbReference type="AlphaFoldDB" id="A0A975IVI6"/>
<dbReference type="GO" id="GO:0005267">
    <property type="term" value="F:potassium channel activity"/>
    <property type="evidence" value="ECO:0007669"/>
    <property type="project" value="UniProtKB-KW"/>
</dbReference>
<keyword evidence="9" id="KW-0406">Ion transport</keyword>
<keyword evidence="6" id="KW-0631">Potassium channel</keyword>
<evidence type="ECO:0000256" key="10">
    <source>
        <dbReference type="ARBA" id="ARBA00023136"/>
    </source>
</evidence>
<keyword evidence="11" id="KW-0407">Ion channel</keyword>
<organism evidence="14 15">
    <name type="scientific">Phenylobacterium montanum</name>
    <dbReference type="NCBI Taxonomy" id="2823693"/>
    <lineage>
        <taxon>Bacteria</taxon>
        <taxon>Pseudomonadati</taxon>
        <taxon>Pseudomonadota</taxon>
        <taxon>Alphaproteobacteria</taxon>
        <taxon>Caulobacterales</taxon>
        <taxon>Caulobacteraceae</taxon>
        <taxon>Phenylobacterium</taxon>
    </lineage>
</organism>
<evidence type="ECO:0000256" key="4">
    <source>
        <dbReference type="ARBA" id="ARBA00022538"/>
    </source>
</evidence>
<keyword evidence="4" id="KW-0633">Potassium transport</keyword>
<comment type="similarity">
    <text evidence="2">Belongs to the TMEM175 family.</text>
</comment>
<evidence type="ECO:0000256" key="8">
    <source>
        <dbReference type="ARBA" id="ARBA00022989"/>
    </source>
</evidence>
<dbReference type="GO" id="GO:0016020">
    <property type="term" value="C:membrane"/>
    <property type="evidence" value="ECO:0007669"/>
    <property type="project" value="UniProtKB-SubCell"/>
</dbReference>
<keyword evidence="8 13" id="KW-1133">Transmembrane helix</keyword>
<evidence type="ECO:0000256" key="3">
    <source>
        <dbReference type="ARBA" id="ARBA00022448"/>
    </source>
</evidence>
<evidence type="ECO:0000256" key="1">
    <source>
        <dbReference type="ARBA" id="ARBA00004141"/>
    </source>
</evidence>
<evidence type="ECO:0000256" key="9">
    <source>
        <dbReference type="ARBA" id="ARBA00023065"/>
    </source>
</evidence>
<evidence type="ECO:0000256" key="5">
    <source>
        <dbReference type="ARBA" id="ARBA00022692"/>
    </source>
</evidence>
<evidence type="ECO:0000256" key="7">
    <source>
        <dbReference type="ARBA" id="ARBA00022958"/>
    </source>
</evidence>
<feature type="transmembrane region" description="Helical" evidence="13">
    <location>
        <begin position="119"/>
        <end position="139"/>
    </location>
</feature>
<dbReference type="RefSeq" id="WP_211937413.1">
    <property type="nucleotide sequence ID" value="NZ_CP073078.1"/>
</dbReference>
<dbReference type="Pfam" id="PF06736">
    <property type="entry name" value="TMEM175"/>
    <property type="match status" value="1"/>
</dbReference>
<dbReference type="PANTHER" id="PTHR31462">
    <property type="entry name" value="ENDOSOMAL/LYSOSOMAL POTASSIUM CHANNEL TMEM175"/>
    <property type="match status" value="1"/>
</dbReference>
<evidence type="ECO:0000256" key="13">
    <source>
        <dbReference type="SAM" id="Phobius"/>
    </source>
</evidence>
<reference evidence="14" key="1">
    <citation type="submission" date="2021-04" db="EMBL/GenBank/DDBJ databases">
        <title>The complete genome sequence of Caulobacter sp. S6.</title>
        <authorList>
            <person name="Tang Y."/>
            <person name="Ouyang W."/>
            <person name="Liu Q."/>
            <person name="Huang B."/>
            <person name="Guo Z."/>
            <person name="Lei P."/>
        </authorList>
    </citation>
    <scope>NUCLEOTIDE SEQUENCE</scope>
    <source>
        <strain evidence="14">S6</strain>
    </source>
</reference>
<evidence type="ECO:0000256" key="6">
    <source>
        <dbReference type="ARBA" id="ARBA00022826"/>
    </source>
</evidence>
<feature type="transmembrane region" description="Helical" evidence="13">
    <location>
        <begin position="53"/>
        <end position="72"/>
    </location>
</feature>
<feature type="transmembrane region" description="Helical" evidence="13">
    <location>
        <begin position="93"/>
        <end position="113"/>
    </location>
</feature>
<keyword evidence="15" id="KW-1185">Reference proteome</keyword>
<feature type="transmembrane region" description="Helical" evidence="13">
    <location>
        <begin position="21"/>
        <end position="41"/>
    </location>
</feature>
<dbReference type="EMBL" id="CP073078">
    <property type="protein sequence ID" value="QUD87361.1"/>
    <property type="molecule type" value="Genomic_DNA"/>
</dbReference>
<dbReference type="InterPro" id="IPR010617">
    <property type="entry name" value="TMEM175-like"/>
</dbReference>
<evidence type="ECO:0000313" key="14">
    <source>
        <dbReference type="EMBL" id="QUD87361.1"/>
    </source>
</evidence>
<comment type="subcellular location">
    <subcellularLocation>
        <location evidence="1">Membrane</location>
        <topology evidence="1">Multi-pass membrane protein</topology>
    </subcellularLocation>
</comment>
<comment type="catalytic activity">
    <reaction evidence="12">
        <text>K(+)(in) = K(+)(out)</text>
        <dbReference type="Rhea" id="RHEA:29463"/>
        <dbReference type="ChEBI" id="CHEBI:29103"/>
    </reaction>
</comment>
<keyword evidence="5 13" id="KW-0812">Transmembrane</keyword>